<evidence type="ECO:0000313" key="3">
    <source>
        <dbReference type="Proteomes" id="UP001153954"/>
    </source>
</evidence>
<organism evidence="2 3">
    <name type="scientific">Euphydryas editha</name>
    <name type="common">Edith's checkerspot</name>
    <dbReference type="NCBI Taxonomy" id="104508"/>
    <lineage>
        <taxon>Eukaryota</taxon>
        <taxon>Metazoa</taxon>
        <taxon>Ecdysozoa</taxon>
        <taxon>Arthropoda</taxon>
        <taxon>Hexapoda</taxon>
        <taxon>Insecta</taxon>
        <taxon>Pterygota</taxon>
        <taxon>Neoptera</taxon>
        <taxon>Endopterygota</taxon>
        <taxon>Lepidoptera</taxon>
        <taxon>Glossata</taxon>
        <taxon>Ditrysia</taxon>
        <taxon>Papilionoidea</taxon>
        <taxon>Nymphalidae</taxon>
        <taxon>Nymphalinae</taxon>
        <taxon>Euphydryas</taxon>
    </lineage>
</organism>
<evidence type="ECO:0000256" key="1">
    <source>
        <dbReference type="SAM" id="MobiDB-lite"/>
    </source>
</evidence>
<dbReference type="AlphaFoldDB" id="A0AAU9U8Y3"/>
<comment type="caution">
    <text evidence="2">The sequence shown here is derived from an EMBL/GenBank/DDBJ whole genome shotgun (WGS) entry which is preliminary data.</text>
</comment>
<sequence>MSKYIYNRIWSKNSADAATSANFERCAKRGEHAPVAGLTGGLWPVAGHRSPVACGRSPVAGSRSPVACGRSPVACGWSPVACGRSPGRAPVAPPAPAFDSRST</sequence>
<dbReference type="EMBL" id="CAKOGL010000014">
    <property type="protein sequence ID" value="CAH2094282.1"/>
    <property type="molecule type" value="Genomic_DNA"/>
</dbReference>
<gene>
    <name evidence="2" type="ORF">EEDITHA_LOCUS9863</name>
</gene>
<accession>A0AAU9U8Y3</accession>
<name>A0AAU9U8Y3_EUPED</name>
<proteinExistence type="predicted"/>
<reference evidence="2" key="1">
    <citation type="submission" date="2022-03" db="EMBL/GenBank/DDBJ databases">
        <authorList>
            <person name="Tunstrom K."/>
        </authorList>
    </citation>
    <scope>NUCLEOTIDE SEQUENCE</scope>
</reference>
<keyword evidence="3" id="KW-1185">Reference proteome</keyword>
<evidence type="ECO:0000313" key="2">
    <source>
        <dbReference type="EMBL" id="CAH2094282.1"/>
    </source>
</evidence>
<feature type="region of interest" description="Disordered" evidence="1">
    <location>
        <begin position="84"/>
        <end position="103"/>
    </location>
</feature>
<protein>
    <submittedName>
        <fullName evidence="2">Uncharacterized protein</fullName>
    </submittedName>
</protein>
<dbReference type="Proteomes" id="UP001153954">
    <property type="component" value="Unassembled WGS sequence"/>
</dbReference>